<organism evidence="2">
    <name type="scientific">Corethron hystrix</name>
    <dbReference type="NCBI Taxonomy" id="216773"/>
    <lineage>
        <taxon>Eukaryota</taxon>
        <taxon>Sar</taxon>
        <taxon>Stramenopiles</taxon>
        <taxon>Ochrophyta</taxon>
        <taxon>Bacillariophyta</taxon>
        <taxon>Coscinodiscophyceae</taxon>
        <taxon>Corethrophycidae</taxon>
        <taxon>Corethrales</taxon>
        <taxon>Corethraceae</taxon>
        <taxon>Corethron</taxon>
    </lineage>
</organism>
<accession>A0A7S1FWF7</accession>
<dbReference type="AlphaFoldDB" id="A0A7S1FWF7"/>
<dbReference type="EMBL" id="HBFR01029045">
    <property type="protein sequence ID" value="CAD8893916.1"/>
    <property type="molecule type" value="Transcribed_RNA"/>
</dbReference>
<gene>
    <name evidence="2" type="ORF">CHYS00102_LOCUS21128</name>
</gene>
<protein>
    <submittedName>
        <fullName evidence="2">Uncharacterized protein</fullName>
    </submittedName>
</protein>
<reference evidence="2" key="1">
    <citation type="submission" date="2021-01" db="EMBL/GenBank/DDBJ databases">
        <authorList>
            <person name="Corre E."/>
            <person name="Pelletier E."/>
            <person name="Niang G."/>
            <person name="Scheremetjew M."/>
            <person name="Finn R."/>
            <person name="Kale V."/>
            <person name="Holt S."/>
            <person name="Cochrane G."/>
            <person name="Meng A."/>
            <person name="Brown T."/>
            <person name="Cohen L."/>
        </authorList>
    </citation>
    <scope>NUCLEOTIDE SEQUENCE</scope>
    <source>
        <strain evidence="2">308</strain>
    </source>
</reference>
<name>A0A7S1FWF7_9STRA</name>
<feature type="region of interest" description="Disordered" evidence="1">
    <location>
        <begin position="47"/>
        <end position="101"/>
    </location>
</feature>
<feature type="compositionally biased region" description="Basic and acidic residues" evidence="1">
    <location>
        <begin position="69"/>
        <end position="90"/>
    </location>
</feature>
<proteinExistence type="predicted"/>
<feature type="region of interest" description="Disordered" evidence="1">
    <location>
        <begin position="184"/>
        <end position="211"/>
    </location>
</feature>
<feature type="compositionally biased region" description="Low complexity" evidence="1">
    <location>
        <begin position="191"/>
        <end position="202"/>
    </location>
</feature>
<sequence>MPPLESVDGPQISRLPMSQPHLLQKLLAPVPVPDMDVLRRQLVRVRTSPQEPQELLRHSPPERAFGGEQRQRVVAKGEAHLHAEGGERAGSRPVPASDSVGDDGAAEGEVLGLLGVGIGRGRLPFLLVGVGGRAAAVGPAGQYFQEFVGQPALGVRSAVFDLASLALPLVSQGRKKTCRNPACPLRKLPSAARGTPGPASRAPPRRRTLLR</sequence>
<evidence type="ECO:0000313" key="2">
    <source>
        <dbReference type="EMBL" id="CAD8893916.1"/>
    </source>
</evidence>
<evidence type="ECO:0000256" key="1">
    <source>
        <dbReference type="SAM" id="MobiDB-lite"/>
    </source>
</evidence>